<dbReference type="EMBL" id="BSRZ01000021">
    <property type="protein sequence ID" value="GLW67269.1"/>
    <property type="molecule type" value="Genomic_DNA"/>
</dbReference>
<dbReference type="CDD" id="cd03784">
    <property type="entry name" value="GT1_Gtf-like"/>
    <property type="match status" value="1"/>
</dbReference>
<protein>
    <submittedName>
        <fullName evidence="2">Glycosyl transferase</fullName>
    </submittedName>
</protein>
<name>A0A9W6Q285_9ACTN</name>
<dbReference type="Pfam" id="PF06722">
    <property type="entry name" value="EryCIII-like_C"/>
    <property type="match status" value="1"/>
</dbReference>
<sequence>MPSLSAVLAPTPGLPSTQRSTKTSRFLFAVPPFTGHILPTVAVAAELVRRGHKVAWVGHRDSIAPLTPRHARIYDADGAPLVQRLRDLSDGDQELLEPAALRSLWEQVLVPLGHAMMPGVQNALDRFRPDVVVSDQQALAAPVAARLRGLPWATSAATPVELTRPLRDLPKDEERVRELIGDFQLDHGIEDLLDPRFSDHLVLVFSTGALVGDAASFPDRFVFVGPCSTGSAPAGPRTDDDVPREWPDGRPAVLVTLGTARGAAAERFLRAAVEAVAGLDVRAVVVAPPGALADPPPNVLVRRDVPRSALLERMAAGPAVVLCRGGHRTVCRSLAHGLPLVLAPTRYDHSVIARRVAEAGAAIIVRFDQATPVELRAALGAVLTDEDHRRAAARLRRSFAEAGGAAEAADRLEKLA</sequence>
<keyword evidence="2" id="KW-0808">Transferase</keyword>
<evidence type="ECO:0000313" key="3">
    <source>
        <dbReference type="Proteomes" id="UP001165124"/>
    </source>
</evidence>
<dbReference type="PANTHER" id="PTHR48050:SF13">
    <property type="entry name" value="STEROL 3-BETA-GLUCOSYLTRANSFERASE UGT80A2"/>
    <property type="match status" value="1"/>
</dbReference>
<evidence type="ECO:0000313" key="2">
    <source>
        <dbReference type="EMBL" id="GLW67269.1"/>
    </source>
</evidence>
<dbReference type="Gene3D" id="3.40.50.2000">
    <property type="entry name" value="Glycogen Phosphorylase B"/>
    <property type="match status" value="2"/>
</dbReference>
<comment type="caution">
    <text evidence="2">The sequence shown here is derived from an EMBL/GenBank/DDBJ whole genome shotgun (WGS) entry which is preliminary data.</text>
</comment>
<dbReference type="Proteomes" id="UP001165124">
    <property type="component" value="Unassembled WGS sequence"/>
</dbReference>
<dbReference type="GO" id="GO:0017000">
    <property type="term" value="P:antibiotic biosynthetic process"/>
    <property type="evidence" value="ECO:0007669"/>
    <property type="project" value="UniProtKB-ARBA"/>
</dbReference>
<feature type="domain" description="Erythromycin biosynthesis protein CIII-like C-terminal" evidence="1">
    <location>
        <begin position="277"/>
        <end position="415"/>
    </location>
</feature>
<dbReference type="GO" id="GO:0016758">
    <property type="term" value="F:hexosyltransferase activity"/>
    <property type="evidence" value="ECO:0007669"/>
    <property type="project" value="UniProtKB-ARBA"/>
</dbReference>
<organism evidence="2 3">
    <name type="scientific">Actinomadura rubrobrunea</name>
    <dbReference type="NCBI Taxonomy" id="115335"/>
    <lineage>
        <taxon>Bacteria</taxon>
        <taxon>Bacillati</taxon>
        <taxon>Actinomycetota</taxon>
        <taxon>Actinomycetes</taxon>
        <taxon>Streptosporangiales</taxon>
        <taxon>Thermomonosporaceae</taxon>
        <taxon>Actinomadura</taxon>
    </lineage>
</organism>
<dbReference type="SUPFAM" id="SSF53756">
    <property type="entry name" value="UDP-Glycosyltransferase/glycogen phosphorylase"/>
    <property type="match status" value="1"/>
</dbReference>
<dbReference type="InterPro" id="IPR010610">
    <property type="entry name" value="EryCIII-like_C"/>
</dbReference>
<dbReference type="AlphaFoldDB" id="A0A9W6Q285"/>
<evidence type="ECO:0000259" key="1">
    <source>
        <dbReference type="Pfam" id="PF06722"/>
    </source>
</evidence>
<accession>A0A9W6Q285</accession>
<gene>
    <name evidence="2" type="ORF">Arub01_55120</name>
</gene>
<keyword evidence="3" id="KW-1185">Reference proteome</keyword>
<dbReference type="PANTHER" id="PTHR48050">
    <property type="entry name" value="STEROL 3-BETA-GLUCOSYLTRANSFERASE"/>
    <property type="match status" value="1"/>
</dbReference>
<reference evidence="2" key="1">
    <citation type="submission" date="2023-02" db="EMBL/GenBank/DDBJ databases">
        <title>Actinomadura rubrobrunea NBRC 14622.</title>
        <authorList>
            <person name="Ichikawa N."/>
            <person name="Sato H."/>
            <person name="Tonouchi N."/>
        </authorList>
    </citation>
    <scope>NUCLEOTIDE SEQUENCE</scope>
    <source>
        <strain evidence="2">NBRC 14622</strain>
    </source>
</reference>
<dbReference type="InterPro" id="IPR050426">
    <property type="entry name" value="Glycosyltransferase_28"/>
</dbReference>
<dbReference type="GO" id="GO:0008194">
    <property type="term" value="F:UDP-glycosyltransferase activity"/>
    <property type="evidence" value="ECO:0007669"/>
    <property type="project" value="InterPro"/>
</dbReference>
<dbReference type="InterPro" id="IPR002213">
    <property type="entry name" value="UDP_glucos_trans"/>
</dbReference>
<proteinExistence type="predicted"/>